<reference evidence="1" key="1">
    <citation type="journal article" date="2015" name="Nature">
        <title>Complex archaea that bridge the gap between prokaryotes and eukaryotes.</title>
        <authorList>
            <person name="Spang A."/>
            <person name="Saw J.H."/>
            <person name="Jorgensen S.L."/>
            <person name="Zaremba-Niedzwiedzka K."/>
            <person name="Martijn J."/>
            <person name="Lind A.E."/>
            <person name="van Eijk R."/>
            <person name="Schleper C."/>
            <person name="Guy L."/>
            <person name="Ettema T.J."/>
        </authorList>
    </citation>
    <scope>NUCLEOTIDE SEQUENCE</scope>
</reference>
<name>A0A0F9ALH4_9ZZZZ</name>
<evidence type="ECO:0000313" key="1">
    <source>
        <dbReference type="EMBL" id="KKL10449.1"/>
    </source>
</evidence>
<evidence type="ECO:0008006" key="2">
    <source>
        <dbReference type="Google" id="ProtNLM"/>
    </source>
</evidence>
<organism evidence="1">
    <name type="scientific">marine sediment metagenome</name>
    <dbReference type="NCBI Taxonomy" id="412755"/>
    <lineage>
        <taxon>unclassified sequences</taxon>
        <taxon>metagenomes</taxon>
        <taxon>ecological metagenomes</taxon>
    </lineage>
</organism>
<accession>A0A0F9ALH4</accession>
<feature type="non-terminal residue" evidence="1">
    <location>
        <position position="1"/>
    </location>
</feature>
<gene>
    <name evidence="1" type="ORF">LCGC14_2555720</name>
</gene>
<sequence>FRMISAAAGLITQVLRAIDTARSEMKTAGSGLGYSLIVGMIEGLLNESSALYLVIANIVTAAIAAANAAAGSASPSKRMIELGKHMGEGLVVGFQSMLGDVQSAVTRGVGGLSVGSHSLAFAGGGPTAQLARAPAASTRTRGIETSKAARWDNVTVNVNTLEPGPVARRVEQTLRRLSLQAELSATRG</sequence>
<dbReference type="EMBL" id="LAZR01042057">
    <property type="protein sequence ID" value="KKL10449.1"/>
    <property type="molecule type" value="Genomic_DNA"/>
</dbReference>
<proteinExistence type="predicted"/>
<comment type="caution">
    <text evidence="1">The sequence shown here is derived from an EMBL/GenBank/DDBJ whole genome shotgun (WGS) entry which is preliminary data.</text>
</comment>
<protein>
    <recommendedName>
        <fullName evidence="2">Phage tail tape measure protein domain-containing protein</fullName>
    </recommendedName>
</protein>
<dbReference type="AlphaFoldDB" id="A0A0F9ALH4"/>